<accession>A0A1D6N525</accession>
<feature type="compositionally biased region" description="Basic residues" evidence="1">
    <location>
        <begin position="56"/>
        <end position="78"/>
    </location>
</feature>
<feature type="region of interest" description="Disordered" evidence="1">
    <location>
        <begin position="280"/>
        <end position="318"/>
    </location>
</feature>
<feature type="region of interest" description="Disordered" evidence="1">
    <location>
        <begin position="412"/>
        <end position="483"/>
    </location>
</feature>
<dbReference type="ExpressionAtlas" id="A0A1D6N525">
    <property type="expression patterns" value="baseline and differential"/>
</dbReference>
<feature type="compositionally biased region" description="Low complexity" evidence="1">
    <location>
        <begin position="171"/>
        <end position="187"/>
    </location>
</feature>
<evidence type="ECO:0000313" key="2">
    <source>
        <dbReference type="EMBL" id="ONM35723.1"/>
    </source>
</evidence>
<feature type="compositionally biased region" description="Basic and acidic residues" evidence="1">
    <location>
        <begin position="159"/>
        <end position="170"/>
    </location>
</feature>
<feature type="compositionally biased region" description="Basic and acidic residues" evidence="1">
    <location>
        <begin position="90"/>
        <end position="120"/>
    </location>
</feature>
<protein>
    <submittedName>
        <fullName evidence="2">Linoleate 9S-lipoxygenase 1</fullName>
    </submittedName>
</protein>
<dbReference type="AlphaFoldDB" id="A0A1D6N525"/>
<dbReference type="EMBL" id="CM007649">
    <property type="protein sequence ID" value="ONM35723.1"/>
    <property type="molecule type" value="Genomic_DNA"/>
</dbReference>
<sequence>MGVPAVQVPLQPRLLLQRHVPPQPDAGGAEALPRRRAPQPEGRRPAGPVPGARPRLPLRRLQRPRQPRRQKPAPRPRRLQAPPLPAPRPHGPEADADRPQQREQADADRRRRHGREEHGVHAGAADGRRGGVGVAPGQGLRERERLLLAPGHQPLAQHARGDGAVRDRHQPAAQRDAPRAQAAAAALPRHHEHQRPRAPEAHQRRRHLRDDRLPAQVRHRDLLQSLRQLELHRAGPPRRPHQARHGRSRSVEPLQGAAADRGLPVRLGRAGRVARHRAVGDGVPGHLLPQRRRAAGRRGAAGVVEGGARGRARRPQGRALVAQDADGAGAREGLHHHHLDRVGATRCRQLRAVPVLRVPPEPAVREPAAHAGAGLRRVQGAGEEPGEVLRALHHRPIPGRRRHLAAGDPVQPLLRRGVPRPARHQGVDVGRQGAGGVQAVRRAADRDRETRGGHEQGPALQEPLQRGPVPLHPALPQHLRQGR</sequence>
<evidence type="ECO:0000256" key="1">
    <source>
        <dbReference type="SAM" id="MobiDB-lite"/>
    </source>
</evidence>
<feature type="compositionally biased region" description="Basic and acidic residues" evidence="1">
    <location>
        <begin position="195"/>
        <end position="222"/>
    </location>
</feature>
<feature type="compositionally biased region" description="Low complexity" evidence="1">
    <location>
        <begin position="45"/>
        <end position="55"/>
    </location>
</feature>
<feature type="compositionally biased region" description="Low complexity" evidence="1">
    <location>
        <begin position="1"/>
        <end position="20"/>
    </location>
</feature>
<organism evidence="2">
    <name type="scientific">Zea mays</name>
    <name type="common">Maize</name>
    <dbReference type="NCBI Taxonomy" id="4577"/>
    <lineage>
        <taxon>Eukaryota</taxon>
        <taxon>Viridiplantae</taxon>
        <taxon>Streptophyta</taxon>
        <taxon>Embryophyta</taxon>
        <taxon>Tracheophyta</taxon>
        <taxon>Spermatophyta</taxon>
        <taxon>Magnoliopsida</taxon>
        <taxon>Liliopsida</taxon>
        <taxon>Poales</taxon>
        <taxon>Poaceae</taxon>
        <taxon>PACMAD clade</taxon>
        <taxon>Panicoideae</taxon>
        <taxon>Andropogonodae</taxon>
        <taxon>Andropogoneae</taxon>
        <taxon>Tripsacinae</taxon>
        <taxon>Zea</taxon>
    </lineage>
</organism>
<feature type="region of interest" description="Disordered" evidence="1">
    <location>
        <begin position="1"/>
        <end position="261"/>
    </location>
</feature>
<name>A0A1D6N525_MAIZE</name>
<feature type="compositionally biased region" description="Low complexity" evidence="1">
    <location>
        <begin position="427"/>
        <end position="441"/>
    </location>
</feature>
<feature type="compositionally biased region" description="Basic residues" evidence="1">
    <location>
        <begin position="235"/>
        <end position="248"/>
    </location>
</feature>
<reference evidence="2" key="1">
    <citation type="submission" date="2015-12" db="EMBL/GenBank/DDBJ databases">
        <title>Update maize B73 reference genome by single molecule sequencing technologies.</title>
        <authorList>
            <consortium name="Maize Genome Sequencing Project"/>
            <person name="Ware D."/>
        </authorList>
    </citation>
    <scope>NUCLEOTIDE SEQUENCE [LARGE SCALE GENOMIC DNA]</scope>
    <source>
        <tissue evidence="2">Seedling</tissue>
    </source>
</reference>
<gene>
    <name evidence="2" type="ORF">ZEAMMB73_Zm00001d042540</name>
</gene>
<proteinExistence type="predicted"/>
<feature type="compositionally biased region" description="Basic and acidic residues" evidence="1">
    <location>
        <begin position="442"/>
        <end position="454"/>
    </location>
</feature>